<evidence type="ECO:0000256" key="9">
    <source>
        <dbReference type="ARBA" id="ARBA00061532"/>
    </source>
</evidence>
<keyword evidence="2 10" id="KW-1003">Cell membrane</keyword>
<dbReference type="RefSeq" id="WP_322776939.1">
    <property type="nucleotide sequence ID" value="NZ_JARJFB010000073.1"/>
</dbReference>
<gene>
    <name evidence="10" type="primary">murJ</name>
    <name evidence="12" type="ORF">Megvenef_01011</name>
</gene>
<dbReference type="InterPro" id="IPR004268">
    <property type="entry name" value="MurJ"/>
</dbReference>
<evidence type="ECO:0000256" key="3">
    <source>
        <dbReference type="ARBA" id="ARBA00022692"/>
    </source>
</evidence>
<evidence type="ECO:0000256" key="1">
    <source>
        <dbReference type="ARBA" id="ARBA00004651"/>
    </source>
</evidence>
<evidence type="ECO:0000256" key="11">
    <source>
        <dbReference type="PIRNR" id="PIRNR002869"/>
    </source>
</evidence>
<keyword evidence="10 11" id="KW-0813">Transport</keyword>
<comment type="subcellular location">
    <subcellularLocation>
        <location evidence="10">Cell inner membrane</location>
        <topology evidence="10">Multi-pass membrane protein</topology>
    </subcellularLocation>
    <subcellularLocation>
        <location evidence="1">Cell membrane</location>
        <topology evidence="1">Multi-pass membrane protein</topology>
    </subcellularLocation>
</comment>
<keyword evidence="6 10" id="KW-1133">Transmembrane helix</keyword>
<feature type="transmembrane region" description="Helical" evidence="10">
    <location>
        <begin position="441"/>
        <end position="463"/>
    </location>
</feature>
<feature type="transmembrane region" description="Helical" evidence="10">
    <location>
        <begin position="182"/>
        <end position="206"/>
    </location>
</feature>
<feature type="transmembrane region" description="Helical" evidence="10">
    <location>
        <begin position="382"/>
        <end position="399"/>
    </location>
</feature>
<keyword evidence="13" id="KW-1185">Reference proteome</keyword>
<proteinExistence type="inferred from homology"/>
<comment type="caution">
    <text evidence="12">The sequence shown here is derived from an EMBL/GenBank/DDBJ whole genome shotgun (WGS) entry which is preliminary data.</text>
</comment>
<evidence type="ECO:0000256" key="6">
    <source>
        <dbReference type="ARBA" id="ARBA00022989"/>
    </source>
</evidence>
<feature type="transmembrane region" description="Helical" evidence="10">
    <location>
        <begin position="349"/>
        <end position="370"/>
    </location>
</feature>
<comment type="similarity">
    <text evidence="9 10 11">Belongs to the MurJ/MviN family.</text>
</comment>
<organism evidence="12 13">
    <name type="scientific">Candidatus Megaera venefica</name>
    <dbReference type="NCBI Taxonomy" id="2055910"/>
    <lineage>
        <taxon>Bacteria</taxon>
        <taxon>Pseudomonadati</taxon>
        <taxon>Pseudomonadota</taxon>
        <taxon>Alphaproteobacteria</taxon>
        <taxon>Rickettsiales</taxon>
        <taxon>Rickettsiaceae</taxon>
        <taxon>Candidatus Megaera</taxon>
    </lineage>
</organism>
<keyword evidence="10 11" id="KW-0961">Cell wall biogenesis/degradation</keyword>
<dbReference type="PANTHER" id="PTHR47019:SF1">
    <property type="entry name" value="LIPID II FLIPPASE MURJ"/>
    <property type="match status" value="1"/>
</dbReference>
<protein>
    <recommendedName>
        <fullName evidence="10">Probable lipid II flippase MurJ</fullName>
    </recommendedName>
</protein>
<evidence type="ECO:0000256" key="5">
    <source>
        <dbReference type="ARBA" id="ARBA00022984"/>
    </source>
</evidence>
<feature type="transmembrane region" description="Helical" evidence="10">
    <location>
        <begin position="475"/>
        <end position="496"/>
    </location>
</feature>
<name>A0ABU5NCZ0_9RICK</name>
<feature type="transmembrane region" description="Helical" evidence="10">
    <location>
        <begin position="124"/>
        <end position="145"/>
    </location>
</feature>
<dbReference type="Proteomes" id="UP001291687">
    <property type="component" value="Unassembled WGS sequence"/>
</dbReference>
<feature type="transmembrane region" description="Helical" evidence="10">
    <location>
        <begin position="88"/>
        <end position="112"/>
    </location>
</feature>
<dbReference type="InterPro" id="IPR051050">
    <property type="entry name" value="Lipid_II_flippase_MurJ/MviN"/>
</dbReference>
<feature type="transmembrane region" description="Helical" evidence="10">
    <location>
        <begin position="244"/>
        <end position="264"/>
    </location>
</feature>
<feature type="transmembrane region" description="Helical" evidence="10">
    <location>
        <begin position="270"/>
        <end position="288"/>
    </location>
</feature>
<feature type="transmembrane region" description="Helical" evidence="10">
    <location>
        <begin position="405"/>
        <end position="421"/>
    </location>
</feature>
<dbReference type="EMBL" id="JARJFB010000073">
    <property type="protein sequence ID" value="MEA0971040.1"/>
    <property type="molecule type" value="Genomic_DNA"/>
</dbReference>
<keyword evidence="7 10" id="KW-0472">Membrane</keyword>
<comment type="pathway">
    <text evidence="10">Cell wall biogenesis; peptidoglycan biosynthesis.</text>
</comment>
<dbReference type="PIRSF" id="PIRSF002869">
    <property type="entry name" value="MviN"/>
    <property type="match status" value="1"/>
</dbReference>
<dbReference type="NCBIfam" id="TIGR01695">
    <property type="entry name" value="murJ_mviN"/>
    <property type="match status" value="1"/>
</dbReference>
<evidence type="ECO:0000256" key="7">
    <source>
        <dbReference type="ARBA" id="ARBA00023136"/>
    </source>
</evidence>
<keyword evidence="10" id="KW-0997">Cell inner membrane</keyword>
<evidence type="ECO:0000256" key="2">
    <source>
        <dbReference type="ARBA" id="ARBA00022475"/>
    </source>
</evidence>
<evidence type="ECO:0000313" key="13">
    <source>
        <dbReference type="Proteomes" id="UP001291687"/>
    </source>
</evidence>
<dbReference type="CDD" id="cd13123">
    <property type="entry name" value="MATE_MurJ_like"/>
    <property type="match status" value="1"/>
</dbReference>
<feature type="transmembrane region" description="Helical" evidence="10">
    <location>
        <begin position="157"/>
        <end position="176"/>
    </location>
</feature>
<dbReference type="Pfam" id="PF03023">
    <property type="entry name" value="MurJ"/>
    <property type="match status" value="1"/>
</dbReference>
<sequence length="510" mass="56577">MLLRSGIIVAFFTLLSRFFGLAREFFIAATFGTSAIADCVNVAFKFPNLFRRIFGEGALSAVFIPMFSEKLVNSQGEAKNFSGKIFTLLMITLITLTIIVEILMPYIVLLIAPGFYLENEKFELAVILCRITTPYLIFVSITALFGGMLNSVKKFAAFAFVPIIMNVSVIVVTYYLQENYTAHYSIAYSLIVAGVLQVAFMVFCLYKSGLGFPIIFAPNEKEVTQLVKNMGPATLSSGAQQLNLFISGAIASFLPGAVSILSYADRLYQLPLALIGITFGTILLPELSRIYKKRNYNEANYLQNKALQIALLLSVPSMVGLFALSKPIIHLIYERGKFLPEDTILTAEALAAFSLGLPAFVIAKILTPIYYANLDTKTPLRITLYSLVINTILNIALMIPFGHVGIAIGASIAAWINAWLLNKYAKQYGDFKVTYETKLFAFKVIFGSFCMLVFISSIMYYFGDLFYSNKFSIKSATLLGTITFGIAIFLAISYHLKLHIVLLKKHDPSF</sequence>
<reference evidence="12 13" key="1">
    <citation type="submission" date="2023-03" db="EMBL/GenBank/DDBJ databases">
        <title>Host association and intracellularity evolved multiple times independently in the Rickettsiales.</title>
        <authorList>
            <person name="Castelli M."/>
            <person name="Nardi T."/>
            <person name="Gammuto L."/>
            <person name="Bellinzona G."/>
            <person name="Sabaneyeva E."/>
            <person name="Potekhin A."/>
            <person name="Serra V."/>
            <person name="Petroni G."/>
            <person name="Sassera D."/>
        </authorList>
    </citation>
    <scope>NUCLEOTIDE SEQUENCE [LARGE SCALE GENOMIC DNA]</scope>
    <source>
        <strain evidence="12 13">Sr 2-6</strain>
    </source>
</reference>
<keyword evidence="3 10" id="KW-0812">Transmembrane</keyword>
<evidence type="ECO:0000256" key="4">
    <source>
        <dbReference type="ARBA" id="ARBA00022960"/>
    </source>
</evidence>
<dbReference type="PANTHER" id="PTHR47019">
    <property type="entry name" value="LIPID II FLIPPASE MURJ"/>
    <property type="match status" value="1"/>
</dbReference>
<evidence type="ECO:0000256" key="8">
    <source>
        <dbReference type="ARBA" id="ARBA00060041"/>
    </source>
</evidence>
<comment type="function">
    <text evidence="8 10 11">Involved in peptidoglycan biosynthesis. Transports lipid-linked peptidoglycan precursors from the inner to the outer leaflet of the cytoplasmic membrane.</text>
</comment>
<keyword evidence="4 10" id="KW-0133">Cell shape</keyword>
<dbReference type="PRINTS" id="PR01806">
    <property type="entry name" value="VIRFACTRMVIN"/>
</dbReference>
<keyword evidence="5 10" id="KW-0573">Peptidoglycan synthesis</keyword>
<evidence type="ECO:0000256" key="10">
    <source>
        <dbReference type="HAMAP-Rule" id="MF_02078"/>
    </source>
</evidence>
<accession>A0ABU5NCZ0</accession>
<feature type="transmembrane region" description="Helical" evidence="10">
    <location>
        <begin position="309"/>
        <end position="329"/>
    </location>
</feature>
<evidence type="ECO:0000313" key="12">
    <source>
        <dbReference type="EMBL" id="MEA0971040.1"/>
    </source>
</evidence>
<dbReference type="HAMAP" id="MF_02078">
    <property type="entry name" value="MurJ_MviN"/>
    <property type="match status" value="1"/>
</dbReference>